<sequence length="240" mass="26114">MSAATSPSPDALIDKVRKLLAMAEGTSNPNEADAFSRKAAELIAEHRIRPEQLSAPTSGEMRVDEYELGRGAYVRGRLALLQVVADAHACQVVFQARQTGTVAFVAGFRSDLEAVGLLYHSLHSQASSRMGRERRATAAATQQWRRSFLFGYADQIRIMLDATMREATDRLHPASAALPALRARERRVEEYARQQFGRVVAARRPKAATPQGFVAGMEAASSADLGRPRVVGLRALGRGA</sequence>
<dbReference type="Pfam" id="PF23771">
    <property type="entry name" value="DUF7168"/>
    <property type="match status" value="1"/>
</dbReference>
<protein>
    <submittedName>
        <fullName evidence="3">Uncharacterized protein DUF2786</fullName>
    </submittedName>
</protein>
<evidence type="ECO:0000259" key="2">
    <source>
        <dbReference type="Pfam" id="PF23771"/>
    </source>
</evidence>
<evidence type="ECO:0000259" key="1">
    <source>
        <dbReference type="Pfam" id="PF10979"/>
    </source>
</evidence>
<evidence type="ECO:0000313" key="3">
    <source>
        <dbReference type="EMBL" id="TDT15884.1"/>
    </source>
</evidence>
<feature type="domain" description="DUF7168" evidence="2">
    <location>
        <begin position="73"/>
        <end position="184"/>
    </location>
</feature>
<gene>
    <name evidence="3" type="ORF">BDK89_1464</name>
</gene>
<proteinExistence type="predicted"/>
<evidence type="ECO:0000313" key="4">
    <source>
        <dbReference type="Proteomes" id="UP000294558"/>
    </source>
</evidence>
<dbReference type="InterPro" id="IPR055592">
    <property type="entry name" value="DUF7168"/>
</dbReference>
<comment type="caution">
    <text evidence="3">The sequence shown here is derived from an EMBL/GenBank/DDBJ whole genome shotgun (WGS) entry which is preliminary data.</text>
</comment>
<dbReference type="InterPro" id="IPR024498">
    <property type="entry name" value="DUF2786"/>
</dbReference>
<dbReference type="RefSeq" id="WP_133868300.1">
    <property type="nucleotide sequence ID" value="NZ_JAVJPS010000031.1"/>
</dbReference>
<dbReference type="EMBL" id="SOAU01000001">
    <property type="protein sequence ID" value="TDT15884.1"/>
    <property type="molecule type" value="Genomic_DNA"/>
</dbReference>
<organism evidence="3 4">
    <name type="scientific">Ilumatobacter fluminis</name>
    <dbReference type="NCBI Taxonomy" id="467091"/>
    <lineage>
        <taxon>Bacteria</taxon>
        <taxon>Bacillati</taxon>
        <taxon>Actinomycetota</taxon>
        <taxon>Acidimicrobiia</taxon>
        <taxon>Acidimicrobiales</taxon>
        <taxon>Ilumatobacteraceae</taxon>
        <taxon>Ilumatobacter</taxon>
    </lineage>
</organism>
<dbReference type="Proteomes" id="UP000294558">
    <property type="component" value="Unassembled WGS sequence"/>
</dbReference>
<keyword evidence="4" id="KW-1185">Reference proteome</keyword>
<dbReference type="OrthoDB" id="3508128at2"/>
<reference evidence="3 4" key="1">
    <citation type="submission" date="2019-03" db="EMBL/GenBank/DDBJ databases">
        <title>Sequencing the genomes of 1000 actinobacteria strains.</title>
        <authorList>
            <person name="Klenk H.-P."/>
        </authorList>
    </citation>
    <scope>NUCLEOTIDE SEQUENCE [LARGE SCALE GENOMIC DNA]</scope>
    <source>
        <strain evidence="3 4">DSM 18936</strain>
    </source>
</reference>
<dbReference type="AlphaFoldDB" id="A0A4R7HYV7"/>
<feature type="domain" description="DUF2786" evidence="1">
    <location>
        <begin position="12"/>
        <end position="48"/>
    </location>
</feature>
<name>A0A4R7HYV7_9ACTN</name>
<accession>A0A4R7HYV7</accession>
<dbReference type="Pfam" id="PF10979">
    <property type="entry name" value="DUF2786"/>
    <property type="match status" value="1"/>
</dbReference>